<dbReference type="RefSeq" id="WP_277867662.1">
    <property type="nucleotide sequence ID" value="NZ_JAKKUT010000004.1"/>
</dbReference>
<proteinExistence type="predicted"/>
<keyword evidence="2" id="KW-1185">Reference proteome</keyword>
<evidence type="ECO:0000313" key="2">
    <source>
        <dbReference type="Proteomes" id="UP001154265"/>
    </source>
</evidence>
<accession>A0ABT6F1N5</accession>
<dbReference type="Pfam" id="PF04465">
    <property type="entry name" value="DUF499"/>
    <property type="match status" value="1"/>
</dbReference>
<sequence>MSIPTLFEICDPRPDVLAGAIAESSFAADLASVIRKTAPPDYLDPVRFFANTHPTQGLQELLTCICQRLQGTNTQIGSIFRLDTNFGGGKTHALIALYHAVRGMAGVNNISEFIDPTLLPTGTVRVAAFDGENADPTNGRFLEEGIYAKTPWGEIAYNLAGRAGYERIKASDEQGIAPGAETIQELFGNEPTLILLDELSIYLRKLDGKLKARDQASNQLTAFLTGLFKAVESSPNAALVFTLAIGKEGKAIDAYADENRMIATKMDEYKSVAARKATVLDPTAEDETVKVLRRRLFGRIDDTQAESVIQAYKQLWEQNRGGISQTSDLDKRLDAFRQGYPLHPELIETLRNKTSTLNNFQRVRGMLRFLARTVAQLWREKPQATHAIHLHHLDPGEENIRREITTKLELKEYLPAIRSDVATVGEEEPALAEELDQAHYRGLHPYATYVARTTLFHSLAFNEQLKGATTDQLRYSILAPGLDLSFIDDAVRRFVQNSAYLDDRPNAPLRFLAEANLTQMIRRREQLIDPGEIRTQLNDQIRQIFSQGNTLEAVCFPAGPYDIDDNENNGKPYLVVIGYEAETIQSYSIQIPELVERIYCNKGNSGDLRINRNNLVFLCADSDKAEEMRQKMSRHLALRELKRPETLSQLAEHQQAKLNELEQKSKTEVTTAIQQAYRYLFYPSRAKLDGAGVDLNYVAIEVQDASDRPGQGQGYVIRKLRETQAKLRLPEDQPDSPTYIRDRTPLRRGQISTATLRQEFYRDPNLPILVGDQVFIKGLVQGIEAGVFVYRSGELIWGPGQPAASIKIDENSYIYTLEFAKENRIWPIQVPEILDITIPSPTPQTTTTSTSGLDISLISDPIPQDTQIFTAEGPLRQALTQVWEQARTAKVSGISQLRILLFNADDAFILLSLIRVVRGVTVKINLDGDYETSAGSALEFKFEGELEDAFRVKDFLQPQIRAAADKNLEATYTVNFNEALDLTHNAPETLAEQLCKQGNGSAHVTAQAEANG</sequence>
<reference evidence="1" key="1">
    <citation type="journal article" date="2022" name="Genome Biol. Evol.">
        <title>A New Gene Family Diagnostic for Intracellular Biomineralization of Amorphous Ca Carbonates by Cyanobacteria.</title>
        <authorList>
            <person name="Benzerara K."/>
            <person name="Duprat E."/>
            <person name="Bitard-Feildel T."/>
            <person name="Caumes G."/>
            <person name="Cassier-Chauvat C."/>
            <person name="Chauvat F."/>
            <person name="Dezi M."/>
            <person name="Diop S.I."/>
            <person name="Gaschignard G."/>
            <person name="Gorgen S."/>
            <person name="Gugger M."/>
            <person name="Lopez-Garcia P."/>
            <person name="Millet M."/>
            <person name="Skouri-Panet F."/>
            <person name="Moreira D."/>
            <person name="Callebaut I."/>
        </authorList>
    </citation>
    <scope>NUCLEOTIDE SEQUENCE</scope>
    <source>
        <strain evidence="1">G9</strain>
    </source>
</reference>
<reference evidence="1" key="2">
    <citation type="submission" date="2022-01" db="EMBL/GenBank/DDBJ databases">
        <authorList>
            <person name="Zivanovic Y."/>
            <person name="Moreira D."/>
            <person name="Lopez-Garcia P."/>
        </authorList>
    </citation>
    <scope>NUCLEOTIDE SEQUENCE</scope>
    <source>
        <strain evidence="1">G9</strain>
    </source>
</reference>
<dbReference type="EMBL" id="JAKKUT010000004">
    <property type="protein sequence ID" value="MDG2991733.1"/>
    <property type="molecule type" value="Genomic_DNA"/>
</dbReference>
<comment type="caution">
    <text evidence="1">The sequence shown here is derived from an EMBL/GenBank/DDBJ whole genome shotgun (WGS) entry which is preliminary data.</text>
</comment>
<gene>
    <name evidence="1" type="ORF">L3556_12435</name>
</gene>
<dbReference type="InterPro" id="IPR007555">
    <property type="entry name" value="DUF499"/>
</dbReference>
<evidence type="ECO:0000313" key="1">
    <source>
        <dbReference type="EMBL" id="MDG2991733.1"/>
    </source>
</evidence>
<protein>
    <submittedName>
        <fullName evidence="1">DUF499 domain-containing protein</fullName>
    </submittedName>
</protein>
<dbReference type="Proteomes" id="UP001154265">
    <property type="component" value="Unassembled WGS sequence"/>
</dbReference>
<name>A0ABT6F1N5_9SYNE</name>
<organism evidence="1 2">
    <name type="scientific">Candidatus Synechococcus calcipolaris G9</name>
    <dbReference type="NCBI Taxonomy" id="1497997"/>
    <lineage>
        <taxon>Bacteria</taxon>
        <taxon>Bacillati</taxon>
        <taxon>Cyanobacteriota</taxon>
        <taxon>Cyanophyceae</taxon>
        <taxon>Synechococcales</taxon>
        <taxon>Synechococcaceae</taxon>
        <taxon>Synechococcus</taxon>
    </lineage>
</organism>